<dbReference type="GO" id="GO:0016925">
    <property type="term" value="P:protein sumoylation"/>
    <property type="evidence" value="ECO:0007669"/>
    <property type="project" value="TreeGrafter"/>
</dbReference>
<protein>
    <submittedName>
        <fullName evidence="1">Uncharacterized protein</fullName>
    </submittedName>
</protein>
<dbReference type="GO" id="GO:0061665">
    <property type="term" value="F:SUMO ligase activity"/>
    <property type="evidence" value="ECO:0007669"/>
    <property type="project" value="TreeGrafter"/>
</dbReference>
<dbReference type="Gene3D" id="3.30.40.10">
    <property type="entry name" value="Zinc/RING finger domain, C3HC4 (zinc finger)"/>
    <property type="match status" value="1"/>
</dbReference>
<dbReference type="PROSITE" id="PS51044">
    <property type="entry name" value="ZF_SP_RING"/>
    <property type="match status" value="1"/>
</dbReference>
<comment type="caution">
    <text evidence="1">The sequence shown here is derived from an EMBL/GenBank/DDBJ whole genome shotgun (WGS) entry which is preliminary data.</text>
</comment>
<dbReference type="GO" id="GO:0000785">
    <property type="term" value="C:chromatin"/>
    <property type="evidence" value="ECO:0007669"/>
    <property type="project" value="TreeGrafter"/>
</dbReference>
<dbReference type="OrthoDB" id="10263264at2759"/>
<dbReference type="InterPro" id="IPR004181">
    <property type="entry name" value="Znf_MIZ"/>
</dbReference>
<sequence>MLPGSVLHINSHERNRSIEGIIAACSNRDSLFRTDLGTARLVLIKPTPLVKTLGSPERKCTLNFTLDQTNPSKMFEDQVFLRVSKVHNGELINDEYPRGMLVEVDETELAIEGEGALNISSALEPNEENLHVVDLAFSPYITKMYVATVFLVADESRSCRDAEGVYFWRMIKTQPPDKMEKRIRSFFSKKGEIGVNQLEVSLRCPYSLKKIVHPCITTKCAHISCFDAASFLSFKTTRPKCPVCGVGFCFEDLLIDG</sequence>
<reference evidence="1" key="1">
    <citation type="journal article" date="2021" name="Mol. Ecol. Resour.">
        <title>Apolygus lucorum genome provides insights into omnivorousness and mesophyll feeding.</title>
        <authorList>
            <person name="Liu Y."/>
            <person name="Liu H."/>
            <person name="Wang H."/>
            <person name="Huang T."/>
            <person name="Liu B."/>
            <person name="Yang B."/>
            <person name="Yin L."/>
            <person name="Li B."/>
            <person name="Zhang Y."/>
            <person name="Zhang S."/>
            <person name="Jiang F."/>
            <person name="Zhang X."/>
            <person name="Ren Y."/>
            <person name="Wang B."/>
            <person name="Wang S."/>
            <person name="Lu Y."/>
            <person name="Wu K."/>
            <person name="Fan W."/>
            <person name="Wang G."/>
        </authorList>
    </citation>
    <scope>NUCLEOTIDE SEQUENCE</scope>
    <source>
        <strain evidence="1">12Hb</strain>
    </source>
</reference>
<dbReference type="PANTHER" id="PTHR10782">
    <property type="entry name" value="ZINC FINGER MIZ DOMAIN-CONTAINING PROTEIN"/>
    <property type="match status" value="1"/>
</dbReference>
<gene>
    <name evidence="1" type="ORF">GE061_002399</name>
</gene>
<accession>A0A6A4K8X3</accession>
<dbReference type="Proteomes" id="UP000466442">
    <property type="component" value="Unassembled WGS sequence"/>
</dbReference>
<dbReference type="GO" id="GO:0008270">
    <property type="term" value="F:zinc ion binding"/>
    <property type="evidence" value="ECO:0007669"/>
    <property type="project" value="InterPro"/>
</dbReference>
<evidence type="ECO:0000313" key="1">
    <source>
        <dbReference type="EMBL" id="KAF6204059.1"/>
    </source>
</evidence>
<name>A0A6A4K8X3_APOLU</name>
<organism evidence="1 2">
    <name type="scientific">Apolygus lucorum</name>
    <name type="common">Small green plant bug</name>
    <name type="synonym">Lygocoris lucorum</name>
    <dbReference type="NCBI Taxonomy" id="248454"/>
    <lineage>
        <taxon>Eukaryota</taxon>
        <taxon>Metazoa</taxon>
        <taxon>Ecdysozoa</taxon>
        <taxon>Arthropoda</taxon>
        <taxon>Hexapoda</taxon>
        <taxon>Insecta</taxon>
        <taxon>Pterygota</taxon>
        <taxon>Neoptera</taxon>
        <taxon>Paraneoptera</taxon>
        <taxon>Hemiptera</taxon>
        <taxon>Heteroptera</taxon>
        <taxon>Panheteroptera</taxon>
        <taxon>Cimicomorpha</taxon>
        <taxon>Miridae</taxon>
        <taxon>Mirini</taxon>
        <taxon>Apolygus</taxon>
    </lineage>
</organism>
<proteinExistence type="predicted"/>
<keyword evidence="2" id="KW-1185">Reference proteome</keyword>
<dbReference type="InterPro" id="IPR013083">
    <property type="entry name" value="Znf_RING/FYVE/PHD"/>
</dbReference>
<dbReference type="AlphaFoldDB" id="A0A6A4K8X3"/>
<evidence type="ECO:0000313" key="2">
    <source>
        <dbReference type="Proteomes" id="UP000466442"/>
    </source>
</evidence>
<dbReference type="CDD" id="cd16650">
    <property type="entry name" value="SP-RING_PIAS-like"/>
    <property type="match status" value="1"/>
</dbReference>
<dbReference type="Pfam" id="PF02891">
    <property type="entry name" value="zf-MIZ"/>
    <property type="match status" value="1"/>
</dbReference>
<dbReference type="EMBL" id="WIXP02000010">
    <property type="protein sequence ID" value="KAF6204059.1"/>
    <property type="molecule type" value="Genomic_DNA"/>
</dbReference>
<dbReference type="PANTHER" id="PTHR10782:SF4">
    <property type="entry name" value="TONALLI, ISOFORM E"/>
    <property type="match status" value="1"/>
</dbReference>